<name>A0A1D1V609_RAMVA</name>
<evidence type="ECO:0000313" key="2">
    <source>
        <dbReference type="EMBL" id="GAU95482.1"/>
    </source>
</evidence>
<dbReference type="AlphaFoldDB" id="A0A1D1V609"/>
<reference evidence="2 3" key="1">
    <citation type="journal article" date="2016" name="Nat. Commun.">
        <title>Extremotolerant tardigrade genome and improved radiotolerance of human cultured cells by tardigrade-unique protein.</title>
        <authorList>
            <person name="Hashimoto T."/>
            <person name="Horikawa D.D."/>
            <person name="Saito Y."/>
            <person name="Kuwahara H."/>
            <person name="Kozuka-Hata H."/>
            <person name="Shin-I T."/>
            <person name="Minakuchi Y."/>
            <person name="Ohishi K."/>
            <person name="Motoyama A."/>
            <person name="Aizu T."/>
            <person name="Enomoto A."/>
            <person name="Kondo K."/>
            <person name="Tanaka S."/>
            <person name="Hara Y."/>
            <person name="Koshikawa S."/>
            <person name="Sagara H."/>
            <person name="Miura T."/>
            <person name="Yokobori S."/>
            <person name="Miyagawa K."/>
            <person name="Suzuki Y."/>
            <person name="Kubo T."/>
            <person name="Oyama M."/>
            <person name="Kohara Y."/>
            <person name="Fujiyama A."/>
            <person name="Arakawa K."/>
            <person name="Katayama T."/>
            <person name="Toyoda A."/>
            <person name="Kunieda T."/>
        </authorList>
    </citation>
    <scope>NUCLEOTIDE SEQUENCE [LARGE SCALE GENOMIC DNA]</scope>
    <source>
        <strain evidence="2 3">YOKOZUNA-1</strain>
    </source>
</reference>
<keyword evidence="3" id="KW-1185">Reference proteome</keyword>
<evidence type="ECO:0000256" key="1">
    <source>
        <dbReference type="SAM" id="Phobius"/>
    </source>
</evidence>
<feature type="transmembrane region" description="Helical" evidence="1">
    <location>
        <begin position="60"/>
        <end position="80"/>
    </location>
</feature>
<dbReference type="EMBL" id="BDGG01000003">
    <property type="protein sequence ID" value="GAU95482.1"/>
    <property type="molecule type" value="Genomic_DNA"/>
</dbReference>
<protein>
    <submittedName>
        <fullName evidence="2">Uncharacterized protein</fullName>
    </submittedName>
</protein>
<keyword evidence="1" id="KW-1133">Transmembrane helix</keyword>
<accession>A0A1D1V609</accession>
<sequence>MALWKSADVDHEPSGTLLSGACRKHSIRIKAERSVRKTAVSVVRVKSTEVPGNPFHTVKMFVSFGSWLCVLLLLPSALGLNRISKVTLLSAKNLSHREMLVSILAGEKNDGLVDRGKRSGGGGYFIPISGGGGGGGGFGGGGFGVGGGFRGMLWGLTLGSLLGTLL</sequence>
<keyword evidence="1" id="KW-0472">Membrane</keyword>
<organism evidence="2 3">
    <name type="scientific">Ramazzottius varieornatus</name>
    <name type="common">Water bear</name>
    <name type="synonym">Tardigrade</name>
    <dbReference type="NCBI Taxonomy" id="947166"/>
    <lineage>
        <taxon>Eukaryota</taxon>
        <taxon>Metazoa</taxon>
        <taxon>Ecdysozoa</taxon>
        <taxon>Tardigrada</taxon>
        <taxon>Eutardigrada</taxon>
        <taxon>Parachela</taxon>
        <taxon>Hypsibioidea</taxon>
        <taxon>Ramazzottiidae</taxon>
        <taxon>Ramazzottius</taxon>
    </lineage>
</organism>
<comment type="caution">
    <text evidence="2">The sequence shown here is derived from an EMBL/GenBank/DDBJ whole genome shotgun (WGS) entry which is preliminary data.</text>
</comment>
<dbReference type="Proteomes" id="UP000186922">
    <property type="component" value="Unassembled WGS sequence"/>
</dbReference>
<gene>
    <name evidence="2" type="primary">RvY_07093</name>
    <name evidence="2" type="synonym">RvY_07093.1</name>
    <name evidence="2" type="ORF">RvY_07093-1</name>
</gene>
<evidence type="ECO:0000313" key="3">
    <source>
        <dbReference type="Proteomes" id="UP000186922"/>
    </source>
</evidence>
<proteinExistence type="predicted"/>
<keyword evidence="1" id="KW-0812">Transmembrane</keyword>